<dbReference type="InterPro" id="IPR036388">
    <property type="entry name" value="WH-like_DNA-bd_sf"/>
</dbReference>
<dbReference type="OrthoDB" id="3683444at2"/>
<dbReference type="SUPFAM" id="SSF55781">
    <property type="entry name" value="GAF domain-like"/>
    <property type="match status" value="1"/>
</dbReference>
<reference evidence="4 5" key="1">
    <citation type="submission" date="2019-03" db="EMBL/GenBank/DDBJ databases">
        <title>Genomics of glacier-inhabiting Cryobacterium strains.</title>
        <authorList>
            <person name="Liu Q."/>
            <person name="Xin Y.-H."/>
        </authorList>
    </citation>
    <scope>NUCLEOTIDE SEQUENCE [LARGE SCALE GENOMIC DNA]</scope>
    <source>
        <strain evidence="4 5">Sr59</strain>
    </source>
</reference>
<dbReference type="InterPro" id="IPR005561">
    <property type="entry name" value="ANTAR"/>
</dbReference>
<dbReference type="PROSITE" id="PS50921">
    <property type="entry name" value="ANTAR"/>
    <property type="match status" value="1"/>
</dbReference>
<dbReference type="Gene3D" id="3.30.450.40">
    <property type="match status" value="1"/>
</dbReference>
<organism evidence="4 5">
    <name type="scientific">Cryobacterium lactosi</name>
    <dbReference type="NCBI Taxonomy" id="1259202"/>
    <lineage>
        <taxon>Bacteria</taxon>
        <taxon>Bacillati</taxon>
        <taxon>Actinomycetota</taxon>
        <taxon>Actinomycetes</taxon>
        <taxon>Micrococcales</taxon>
        <taxon>Microbacteriaceae</taxon>
        <taxon>Cryobacterium</taxon>
    </lineage>
</organism>
<sequence>MRNEVRCTDVDEIQFDLGEGPCWDAVATRRPILEPDLGSTSTAWPAFSAAIQAENIGALFAFPLVFGPLEIGAIDLYSINPVVLTLDQQQQTLTLSATISRIVLGHAMQTAETTTDASSFSRRMVHQATGMVMAQLGISAADAYLIIQARAFGEEQSMQDVGKDVVERRIRFTQVSDRLEDTP</sequence>
<evidence type="ECO:0000313" key="4">
    <source>
        <dbReference type="EMBL" id="TFD93032.1"/>
    </source>
</evidence>
<accession>A0A4R9BWP5</accession>
<evidence type="ECO:0000313" key="5">
    <source>
        <dbReference type="Proteomes" id="UP000298468"/>
    </source>
</evidence>
<dbReference type="EMBL" id="SOHM01000009">
    <property type="protein sequence ID" value="TFD93032.1"/>
    <property type="molecule type" value="Genomic_DNA"/>
</dbReference>
<dbReference type="Pfam" id="PF03861">
    <property type="entry name" value="ANTAR"/>
    <property type="match status" value="1"/>
</dbReference>
<dbReference type="InterPro" id="IPR003018">
    <property type="entry name" value="GAF"/>
</dbReference>
<dbReference type="GO" id="GO:0003723">
    <property type="term" value="F:RNA binding"/>
    <property type="evidence" value="ECO:0007669"/>
    <property type="project" value="InterPro"/>
</dbReference>
<dbReference type="AlphaFoldDB" id="A0A4R9BWP5"/>
<dbReference type="Gene3D" id="1.10.10.10">
    <property type="entry name" value="Winged helix-like DNA-binding domain superfamily/Winged helix DNA-binding domain"/>
    <property type="match status" value="1"/>
</dbReference>
<keyword evidence="5" id="KW-1185">Reference proteome</keyword>
<gene>
    <name evidence="4" type="ORF">E3T61_05515</name>
</gene>
<evidence type="ECO:0000259" key="3">
    <source>
        <dbReference type="PROSITE" id="PS50921"/>
    </source>
</evidence>
<evidence type="ECO:0000256" key="1">
    <source>
        <dbReference type="ARBA" id="ARBA00023015"/>
    </source>
</evidence>
<evidence type="ECO:0000256" key="2">
    <source>
        <dbReference type="ARBA" id="ARBA00023163"/>
    </source>
</evidence>
<keyword evidence="2" id="KW-0804">Transcription</keyword>
<proteinExistence type="predicted"/>
<name>A0A4R9BWP5_9MICO</name>
<keyword evidence="1" id="KW-0805">Transcription regulation</keyword>
<dbReference type="InterPro" id="IPR029016">
    <property type="entry name" value="GAF-like_dom_sf"/>
</dbReference>
<feature type="domain" description="ANTAR" evidence="3">
    <location>
        <begin position="105"/>
        <end position="166"/>
    </location>
</feature>
<dbReference type="Proteomes" id="UP000298468">
    <property type="component" value="Unassembled WGS sequence"/>
</dbReference>
<dbReference type="Pfam" id="PF13185">
    <property type="entry name" value="GAF_2"/>
    <property type="match status" value="1"/>
</dbReference>
<protein>
    <submittedName>
        <fullName evidence="4">ANTAR domain-containing protein</fullName>
    </submittedName>
</protein>
<comment type="caution">
    <text evidence="4">The sequence shown here is derived from an EMBL/GenBank/DDBJ whole genome shotgun (WGS) entry which is preliminary data.</text>
</comment>
<dbReference type="SMART" id="SM01012">
    <property type="entry name" value="ANTAR"/>
    <property type="match status" value="1"/>
</dbReference>